<dbReference type="PANTHER" id="PTHR43819">
    <property type="entry name" value="ARCHAEAL-TYPE GLUTAMATE SYNTHASE [NADPH]"/>
    <property type="match status" value="1"/>
</dbReference>
<dbReference type="PIRSF" id="PIRSF006429">
    <property type="entry name" value="GOGAT_lg_2"/>
    <property type="match status" value="1"/>
</dbReference>
<dbReference type="Gene3D" id="3.20.20.70">
    <property type="entry name" value="Aldolase class I"/>
    <property type="match status" value="1"/>
</dbReference>
<sequence>MLPLSTTSGGAPMASLSRRIVRSAAAAGAAGLAGLAVRDALQPRHSILRTFPLLGHARFAMERIRPEIQQYFIESSYDGRPFDRDTRSMIYQYAKGLGGEQAFGTERKVLQPGQDYLRHTMSPVPVMEEEPRQRLGGPDCTRPYEISLFNISSMSFGALSANAVLAMNKGAALGGFSQETGEGGLSEYHLEHGADIIWEFGSGYFGCRTEEGRFDDEVFARKAALPQVKGVLIKISQGAKPGIGGVLPASKVTRKIAETREVPMGQDVISPAAHPEFSTPRELLEFVDRVRRGADGKPVGIKFCVGSRIEVLSLCKAMLDTGITPDWITVDGSEGGTGAAPVEYEDSVGVPLTDGIIIVHNALVGAGLRDRVAIGAAGKVVGGADVVRRIALGADFTNSARGMMMATGCIQAQRCNTNRCPSGVATQDPWLSRGVDVEDKAQRVRAYHAGVMRSARRILASMGLSDFKDLGPEHVMHRIDSTHTQSYEELYDWLEPRSLVEGTAPEFWMRRWERADADSFAVPRRHHSRS</sequence>
<dbReference type="InterPro" id="IPR013785">
    <property type="entry name" value="Aldolase_TIM"/>
</dbReference>
<name>A0A199NUQ4_9MICC</name>
<dbReference type="Proteomes" id="UP000053171">
    <property type="component" value="Unassembled WGS sequence"/>
</dbReference>
<dbReference type="CDD" id="cd02808">
    <property type="entry name" value="GltS_FMN"/>
    <property type="match status" value="1"/>
</dbReference>
<protein>
    <submittedName>
        <fullName evidence="4">Glutamate synthase</fullName>
    </submittedName>
</protein>
<dbReference type="EMBL" id="LJBJ02000003">
    <property type="protein sequence ID" value="OAX52550.1"/>
    <property type="molecule type" value="Genomic_DNA"/>
</dbReference>
<dbReference type="GO" id="GO:0006537">
    <property type="term" value="P:glutamate biosynthetic process"/>
    <property type="evidence" value="ECO:0007669"/>
    <property type="project" value="InterPro"/>
</dbReference>
<dbReference type="SUPFAM" id="SSF51395">
    <property type="entry name" value="FMN-linked oxidoreductases"/>
    <property type="match status" value="1"/>
</dbReference>
<dbReference type="InterPro" id="IPR024188">
    <property type="entry name" value="GltB"/>
</dbReference>
<dbReference type="GO" id="GO:0015930">
    <property type="term" value="F:glutamate synthase activity"/>
    <property type="evidence" value="ECO:0007669"/>
    <property type="project" value="InterPro"/>
</dbReference>
<comment type="similarity">
    <text evidence="1 2">Belongs to the glutamate synthase family.</text>
</comment>
<evidence type="ECO:0000256" key="2">
    <source>
        <dbReference type="PIRNR" id="PIRNR006429"/>
    </source>
</evidence>
<reference evidence="4" key="1">
    <citation type="submission" date="2016-06" db="EMBL/GenBank/DDBJ databases">
        <title>Identification of putative biosynthetic pathways for the production of bioactive secondary metabolites by the marine actinomycete Kocuria kristinae RUTW2-3.</title>
        <authorList>
            <person name="Waterworth S.C."/>
            <person name="Walmsley T.A."/>
            <person name="Matongo T."/>
            <person name="Davies-Coleman M.T."/>
            <person name="Dorrington R.A."/>
        </authorList>
    </citation>
    <scope>NUCLEOTIDE SEQUENCE [LARGE SCALE GENOMIC DNA]</scope>
    <source>
        <strain evidence="4">RUTW2-3</strain>
    </source>
</reference>
<evidence type="ECO:0000313" key="4">
    <source>
        <dbReference type="EMBL" id="OAX52550.1"/>
    </source>
</evidence>
<keyword evidence="5" id="KW-1185">Reference proteome</keyword>
<dbReference type="PANTHER" id="PTHR43819:SF1">
    <property type="entry name" value="ARCHAEAL-TYPE GLUTAMATE SYNTHASE [NADPH]"/>
    <property type="match status" value="1"/>
</dbReference>
<dbReference type="Pfam" id="PF01645">
    <property type="entry name" value="Glu_synthase"/>
    <property type="match status" value="1"/>
</dbReference>
<gene>
    <name evidence="4" type="ORF">AN277_0202820</name>
</gene>
<dbReference type="InterPro" id="IPR002932">
    <property type="entry name" value="Glu_synthdom"/>
</dbReference>
<evidence type="ECO:0000256" key="1">
    <source>
        <dbReference type="ARBA" id="ARBA00009716"/>
    </source>
</evidence>
<evidence type="ECO:0000259" key="3">
    <source>
        <dbReference type="Pfam" id="PF01645"/>
    </source>
</evidence>
<proteinExistence type="inferred from homology"/>
<comment type="caution">
    <text evidence="4">The sequence shown here is derived from an EMBL/GenBank/DDBJ whole genome shotgun (WGS) entry which is preliminary data.</text>
</comment>
<organism evidence="4 5">
    <name type="scientific">Rothia kristinae</name>
    <dbReference type="NCBI Taxonomy" id="37923"/>
    <lineage>
        <taxon>Bacteria</taxon>
        <taxon>Bacillati</taxon>
        <taxon>Actinomycetota</taxon>
        <taxon>Actinomycetes</taxon>
        <taxon>Micrococcales</taxon>
        <taxon>Micrococcaceae</taxon>
        <taxon>Rothia</taxon>
    </lineage>
</organism>
<dbReference type="AlphaFoldDB" id="A0A199NUQ4"/>
<evidence type="ECO:0000313" key="5">
    <source>
        <dbReference type="Proteomes" id="UP000053171"/>
    </source>
</evidence>
<accession>A0A199NUQ4</accession>
<feature type="domain" description="Glutamate synthase" evidence="3">
    <location>
        <begin position="147"/>
        <end position="464"/>
    </location>
</feature>